<evidence type="ECO:0000313" key="5">
    <source>
        <dbReference type="WBParaSite" id="SSLN_0002041801-mRNA-1"/>
    </source>
</evidence>
<dbReference type="Proteomes" id="UP000275846">
    <property type="component" value="Unassembled WGS sequence"/>
</dbReference>
<evidence type="ECO:0000313" key="3">
    <source>
        <dbReference type="EMBL" id="VDM06072.1"/>
    </source>
</evidence>
<keyword evidence="4" id="KW-1185">Reference proteome</keyword>
<dbReference type="GO" id="GO:0071014">
    <property type="term" value="C:post-mRNA release spliceosomal complex"/>
    <property type="evidence" value="ECO:0007669"/>
    <property type="project" value="TreeGrafter"/>
</dbReference>
<feature type="signal peptide" evidence="1">
    <location>
        <begin position="1"/>
        <end position="19"/>
    </location>
</feature>
<dbReference type="EMBL" id="UYSU01048721">
    <property type="protein sequence ID" value="VDM06072.1"/>
    <property type="molecule type" value="Genomic_DNA"/>
</dbReference>
<dbReference type="GO" id="GO:0000398">
    <property type="term" value="P:mRNA splicing, via spliceosome"/>
    <property type="evidence" value="ECO:0007669"/>
    <property type="project" value="TreeGrafter"/>
</dbReference>
<dbReference type="PANTHER" id="PTHR12072:SF4">
    <property type="entry name" value="CWF19-LIKE PROTEIN 1"/>
    <property type="match status" value="1"/>
</dbReference>
<dbReference type="GO" id="GO:0061632">
    <property type="term" value="F:RNA lariat debranching enzyme activator activity"/>
    <property type="evidence" value="ECO:0007669"/>
    <property type="project" value="TreeGrafter"/>
</dbReference>
<dbReference type="InterPro" id="IPR006768">
    <property type="entry name" value="Cwf19-like_C_dom-1"/>
</dbReference>
<keyword evidence="1" id="KW-0732">Signal</keyword>
<dbReference type="WBParaSite" id="SSLN_0002041801-mRNA-1">
    <property type="protein sequence ID" value="SSLN_0002041801-mRNA-1"/>
    <property type="gene ID" value="SSLN_0002041801"/>
</dbReference>
<proteinExistence type="predicted"/>
<dbReference type="Pfam" id="PF04677">
    <property type="entry name" value="CwfJ_C_1"/>
    <property type="match status" value="1"/>
</dbReference>
<dbReference type="PANTHER" id="PTHR12072">
    <property type="entry name" value="CWF19, CELL CYCLE CONTROL PROTEIN"/>
    <property type="match status" value="1"/>
</dbReference>
<sequence>MPRGALVKDHLLILTVAHSQNWMACPISVQTDIDSYKTSLRAMYKAAGKAMVAFERNVKTHHYQLQVIPVPFSVAAEVKKAFLTLCQTLEGSPCRLESLPKSVALEDVRLP</sequence>
<name>A0A183TT88_SCHSO</name>
<dbReference type="AlphaFoldDB" id="A0A183TT88"/>
<feature type="domain" description="Cwf19-like C-terminal" evidence="2">
    <location>
        <begin position="1"/>
        <end position="82"/>
    </location>
</feature>
<accession>A0A183TT88</accession>
<evidence type="ECO:0000256" key="1">
    <source>
        <dbReference type="SAM" id="SignalP"/>
    </source>
</evidence>
<dbReference type="InterPro" id="IPR040194">
    <property type="entry name" value="Cwf19-like"/>
</dbReference>
<protein>
    <submittedName>
        <fullName evidence="5">CwfJ_C_1 domain-containing protein</fullName>
    </submittedName>
</protein>
<organism evidence="5">
    <name type="scientific">Schistocephalus solidus</name>
    <name type="common">Tapeworm</name>
    <dbReference type="NCBI Taxonomy" id="70667"/>
    <lineage>
        <taxon>Eukaryota</taxon>
        <taxon>Metazoa</taxon>
        <taxon>Spiralia</taxon>
        <taxon>Lophotrochozoa</taxon>
        <taxon>Platyhelminthes</taxon>
        <taxon>Cestoda</taxon>
        <taxon>Eucestoda</taxon>
        <taxon>Diphyllobothriidea</taxon>
        <taxon>Diphyllobothriidae</taxon>
        <taxon>Schistocephalus</taxon>
    </lineage>
</organism>
<feature type="chain" id="PRO_5043141632" evidence="1">
    <location>
        <begin position="20"/>
        <end position="111"/>
    </location>
</feature>
<dbReference type="OrthoDB" id="444325at2759"/>
<evidence type="ECO:0000313" key="4">
    <source>
        <dbReference type="Proteomes" id="UP000275846"/>
    </source>
</evidence>
<dbReference type="STRING" id="70667.A0A183TT88"/>
<evidence type="ECO:0000259" key="2">
    <source>
        <dbReference type="Pfam" id="PF04677"/>
    </source>
</evidence>
<reference evidence="5" key="1">
    <citation type="submission" date="2016-06" db="UniProtKB">
        <authorList>
            <consortium name="WormBaseParasite"/>
        </authorList>
    </citation>
    <scope>IDENTIFICATION</scope>
</reference>
<reference evidence="3 4" key="2">
    <citation type="submission" date="2018-11" db="EMBL/GenBank/DDBJ databases">
        <authorList>
            <consortium name="Pathogen Informatics"/>
        </authorList>
    </citation>
    <scope>NUCLEOTIDE SEQUENCE [LARGE SCALE GENOMIC DNA]</scope>
    <source>
        <strain evidence="3 4">NST_G2</strain>
    </source>
</reference>
<gene>
    <name evidence="3" type="ORF">SSLN_LOCUS19686</name>
</gene>